<keyword evidence="4" id="KW-1185">Reference proteome</keyword>
<evidence type="ECO:0000313" key="2">
    <source>
        <dbReference type="EMBL" id="TWL39898.1"/>
    </source>
</evidence>
<organism evidence="1 3">
    <name type="scientific">Bacillus paralicheniformis</name>
    <dbReference type="NCBI Taxonomy" id="1648923"/>
    <lineage>
        <taxon>Bacteria</taxon>
        <taxon>Bacillati</taxon>
        <taxon>Bacillota</taxon>
        <taxon>Bacilli</taxon>
        <taxon>Bacillales</taxon>
        <taxon>Bacillaceae</taxon>
        <taxon>Bacillus</taxon>
    </lineage>
</organism>
<dbReference type="AlphaFoldDB" id="A0A6I7TQK9"/>
<dbReference type="EMBL" id="LKPO01000016">
    <property type="protein sequence ID" value="OLF92763.1"/>
    <property type="molecule type" value="Genomic_DNA"/>
</dbReference>
<sequence length="52" mass="5891">MLPGDVAASSGFFQFTHSSKDYSVSHLEYITISFIYQYGCVYIKMESRSNAI</sequence>
<accession>A0A6I7TQK9</accession>
<dbReference type="Proteomes" id="UP000185604">
    <property type="component" value="Unassembled WGS sequence"/>
</dbReference>
<name>A0A6I7TQK9_9BACI</name>
<proteinExistence type="predicted"/>
<gene>
    <name evidence="1" type="ORF">B4121_2451</name>
    <name evidence="2" type="ORF">CHCC15381_0042</name>
</gene>
<dbReference type="Proteomes" id="UP000429980">
    <property type="component" value="Unassembled WGS sequence"/>
</dbReference>
<evidence type="ECO:0000313" key="1">
    <source>
        <dbReference type="EMBL" id="OLF92763.1"/>
    </source>
</evidence>
<dbReference type="EMBL" id="NILF01000030">
    <property type="protein sequence ID" value="TWL39898.1"/>
    <property type="molecule type" value="Genomic_DNA"/>
</dbReference>
<protein>
    <submittedName>
        <fullName evidence="1">Uncharacterized protein</fullName>
    </submittedName>
</protein>
<evidence type="ECO:0000313" key="4">
    <source>
        <dbReference type="Proteomes" id="UP000429980"/>
    </source>
</evidence>
<evidence type="ECO:0000313" key="3">
    <source>
        <dbReference type="Proteomes" id="UP000185604"/>
    </source>
</evidence>
<reference evidence="2 4" key="2">
    <citation type="submission" date="2019-06" db="EMBL/GenBank/DDBJ databases">
        <title>Genome sequence analysis of &gt;100 Bacillus licheniformis strains suggests intrinsic resistance to this species.</title>
        <authorList>
            <person name="Wels M."/>
            <person name="Siezen R.J."/>
            <person name="Johansen E."/>
            <person name="Stuer-Lauridsen B."/>
            <person name="Bjerre K."/>
            <person name="Nielsen B.K.K."/>
        </authorList>
    </citation>
    <scope>NUCLEOTIDE SEQUENCE [LARGE SCALE GENOMIC DNA]</scope>
    <source>
        <strain evidence="2 4">BAC-15381</strain>
    </source>
</reference>
<reference evidence="1 3" key="1">
    <citation type="journal article" date="2016" name="Front. Microbiol.">
        <title>High-Level Heat Resistance of Spores of Bacillus amyloliquefaciens and Bacillus licheniformis Results from the Presence of a spoVA Operon in a Tn1546 Transposon.</title>
        <authorList>
            <person name="Berendsen E.M."/>
            <person name="Koning R.A."/>
            <person name="Boekhorst J."/>
            <person name="de Jong A."/>
            <person name="Kuipers O.P."/>
            <person name="Wells-Bennik M.H."/>
        </authorList>
    </citation>
    <scope>NUCLEOTIDE SEQUENCE [LARGE SCALE GENOMIC DNA]</scope>
    <source>
        <strain evidence="1 3">B4121</strain>
    </source>
</reference>
<comment type="caution">
    <text evidence="1">The sequence shown here is derived from an EMBL/GenBank/DDBJ whole genome shotgun (WGS) entry which is preliminary data.</text>
</comment>